<dbReference type="InterPro" id="IPR011712">
    <property type="entry name" value="Sig_transdc_His_kin_sub3_dim/P"/>
</dbReference>
<dbReference type="InterPro" id="IPR050482">
    <property type="entry name" value="Sensor_HK_TwoCompSys"/>
</dbReference>
<evidence type="ECO:0000256" key="3">
    <source>
        <dbReference type="ARBA" id="ARBA00022692"/>
    </source>
</evidence>
<evidence type="ECO:0000256" key="5">
    <source>
        <dbReference type="ARBA" id="ARBA00022989"/>
    </source>
</evidence>
<dbReference type="InterPro" id="IPR029095">
    <property type="entry name" value="NarX-like_N"/>
</dbReference>
<dbReference type="Pfam" id="PF13675">
    <property type="entry name" value="PilJ"/>
    <property type="match status" value="1"/>
</dbReference>
<dbReference type="GO" id="GO:0016301">
    <property type="term" value="F:kinase activity"/>
    <property type="evidence" value="ECO:0007669"/>
    <property type="project" value="UniProtKB-KW"/>
</dbReference>
<dbReference type="PROSITE" id="PS50109">
    <property type="entry name" value="HIS_KIN"/>
    <property type="match status" value="1"/>
</dbReference>
<evidence type="ECO:0000256" key="4">
    <source>
        <dbReference type="ARBA" id="ARBA00022777"/>
    </source>
</evidence>
<feature type="coiled-coil region" evidence="8">
    <location>
        <begin position="226"/>
        <end position="260"/>
    </location>
</feature>
<dbReference type="Gene3D" id="3.30.565.10">
    <property type="entry name" value="Histidine kinase-like ATPase, C-terminal domain"/>
    <property type="match status" value="1"/>
</dbReference>
<dbReference type="CDD" id="cd16917">
    <property type="entry name" value="HATPase_UhpB-NarQ-NarX-like"/>
    <property type="match status" value="1"/>
</dbReference>
<keyword evidence="2" id="KW-0808">Transferase</keyword>
<protein>
    <submittedName>
        <fullName evidence="11">Histidine kinase</fullName>
    </submittedName>
</protein>
<dbReference type="Proteomes" id="UP001168528">
    <property type="component" value="Unassembled WGS sequence"/>
</dbReference>
<feature type="domain" description="Histidine kinase" evidence="10">
    <location>
        <begin position="286"/>
        <end position="486"/>
    </location>
</feature>
<dbReference type="EMBL" id="JAUKPO010000005">
    <property type="protein sequence ID" value="MDO1446761.1"/>
    <property type="molecule type" value="Genomic_DNA"/>
</dbReference>
<evidence type="ECO:0000313" key="12">
    <source>
        <dbReference type="Proteomes" id="UP001168528"/>
    </source>
</evidence>
<dbReference type="Pfam" id="PF07730">
    <property type="entry name" value="HisKA_3"/>
    <property type="match status" value="1"/>
</dbReference>
<dbReference type="PANTHER" id="PTHR24421">
    <property type="entry name" value="NITRATE/NITRITE SENSOR PROTEIN NARX-RELATED"/>
    <property type="match status" value="1"/>
</dbReference>
<evidence type="ECO:0000256" key="8">
    <source>
        <dbReference type="SAM" id="Coils"/>
    </source>
</evidence>
<name>A0ABT8R3T3_9BACT</name>
<gene>
    <name evidence="11" type="ORF">Q0590_10890</name>
</gene>
<proteinExistence type="predicted"/>
<comment type="caution">
    <text evidence="11">The sequence shown here is derived from an EMBL/GenBank/DDBJ whole genome shotgun (WGS) entry which is preliminary data.</text>
</comment>
<evidence type="ECO:0000256" key="7">
    <source>
        <dbReference type="ARBA" id="ARBA00023136"/>
    </source>
</evidence>
<keyword evidence="3 9" id="KW-0812">Transmembrane</keyword>
<evidence type="ECO:0000256" key="2">
    <source>
        <dbReference type="ARBA" id="ARBA00022679"/>
    </source>
</evidence>
<dbReference type="SUPFAM" id="SSF55874">
    <property type="entry name" value="ATPase domain of HSP90 chaperone/DNA topoisomerase II/histidine kinase"/>
    <property type="match status" value="1"/>
</dbReference>
<evidence type="ECO:0000256" key="1">
    <source>
        <dbReference type="ARBA" id="ARBA00004141"/>
    </source>
</evidence>
<evidence type="ECO:0000259" key="10">
    <source>
        <dbReference type="PROSITE" id="PS50109"/>
    </source>
</evidence>
<feature type="transmembrane region" description="Helical" evidence="9">
    <location>
        <begin position="194"/>
        <end position="212"/>
    </location>
</feature>
<evidence type="ECO:0000313" key="11">
    <source>
        <dbReference type="EMBL" id="MDO1446761.1"/>
    </source>
</evidence>
<comment type="subcellular location">
    <subcellularLocation>
        <location evidence="1">Membrane</location>
        <topology evidence="1">Multi-pass membrane protein</topology>
    </subcellularLocation>
</comment>
<dbReference type="Gene3D" id="1.20.5.1930">
    <property type="match status" value="1"/>
</dbReference>
<reference evidence="11" key="1">
    <citation type="submission" date="2023-07" db="EMBL/GenBank/DDBJ databases">
        <title>The genome sequence of Rhodocytophaga aerolata KACC 12507.</title>
        <authorList>
            <person name="Zhang X."/>
        </authorList>
    </citation>
    <scope>NUCLEOTIDE SEQUENCE</scope>
    <source>
        <strain evidence="11">KACC 12507</strain>
    </source>
</reference>
<dbReference type="InterPro" id="IPR005467">
    <property type="entry name" value="His_kinase_dom"/>
</dbReference>
<keyword evidence="5 9" id="KW-1133">Transmembrane helix</keyword>
<evidence type="ECO:0000256" key="9">
    <source>
        <dbReference type="SAM" id="Phobius"/>
    </source>
</evidence>
<keyword evidence="12" id="KW-1185">Reference proteome</keyword>
<feature type="transmembrane region" description="Helical" evidence="9">
    <location>
        <begin position="16"/>
        <end position="35"/>
    </location>
</feature>
<keyword evidence="6" id="KW-0902">Two-component regulatory system</keyword>
<evidence type="ECO:0000256" key="6">
    <source>
        <dbReference type="ARBA" id="ARBA00023012"/>
    </source>
</evidence>
<sequence>MFHSPDPAVLRKITRLYLLALTAVALLSIGGQILVQRSLRNQLSDSRVINIAGRQRMLSQKISKTVLLLAHATDTSQMPLYISDLKMDVERWERSHQGLKNGYLPSVETPVNNSDSIRRMFAGIEPHFSTMLTHVQQIIHLYSTNASPTYQAIEPNLKQILRHERAYLQTMDNIVFEYDAEAIQRVNASQRIETILLISTLLVLLLEGLFIFRPAVNQIRHTIQRLIESEQQTKQMNEELLSLNQSLEETREALLQATTQRHQQEITEQKVRTSYLIEGQEEERKRIARDIHDGLGQMLTALKFGIEKVGDWVDESEKGQQNLTNLRHLISQTITEARTISFNLMPAVLSDFGIASALKLLANQVAASAGITITFTNNWTNERLAKNVEIGLYRIAQEAIHNAIKYAKASEVTVELSLKKKYIHLKIDDNGQGFAYDEFAGKPGKDSPSAGISNMKERASIINGDLKITTKPGKGTGIHVKIPFITLYHEQD</sequence>
<organism evidence="11 12">
    <name type="scientific">Rhodocytophaga aerolata</name>
    <dbReference type="NCBI Taxonomy" id="455078"/>
    <lineage>
        <taxon>Bacteria</taxon>
        <taxon>Pseudomonadati</taxon>
        <taxon>Bacteroidota</taxon>
        <taxon>Cytophagia</taxon>
        <taxon>Cytophagales</taxon>
        <taxon>Rhodocytophagaceae</taxon>
        <taxon>Rhodocytophaga</taxon>
    </lineage>
</organism>
<keyword evidence="8" id="KW-0175">Coiled coil</keyword>
<dbReference type="InterPro" id="IPR036890">
    <property type="entry name" value="HATPase_C_sf"/>
</dbReference>
<keyword evidence="7 9" id="KW-0472">Membrane</keyword>
<dbReference type="SMART" id="SM00387">
    <property type="entry name" value="HATPase_c"/>
    <property type="match status" value="1"/>
</dbReference>
<keyword evidence="4 11" id="KW-0418">Kinase</keyword>
<dbReference type="RefSeq" id="WP_302037566.1">
    <property type="nucleotide sequence ID" value="NZ_JAUKPO010000005.1"/>
</dbReference>
<accession>A0ABT8R3T3</accession>
<dbReference type="Pfam" id="PF02518">
    <property type="entry name" value="HATPase_c"/>
    <property type="match status" value="1"/>
</dbReference>
<dbReference type="InterPro" id="IPR003594">
    <property type="entry name" value="HATPase_dom"/>
</dbReference>